<dbReference type="AlphaFoldDB" id="A0A8T0D5H9"/>
<feature type="repeat" description="WD" evidence="1">
    <location>
        <begin position="1"/>
        <end position="29"/>
    </location>
</feature>
<dbReference type="PROSITE" id="PS50082">
    <property type="entry name" value="WD_REPEATS_2"/>
    <property type="match status" value="1"/>
</dbReference>
<evidence type="ECO:0000256" key="1">
    <source>
        <dbReference type="PROSITE-ProRule" id="PRU00221"/>
    </source>
</evidence>
<organism evidence="2 3">
    <name type="scientific">Paragonimus westermani</name>
    <dbReference type="NCBI Taxonomy" id="34504"/>
    <lineage>
        <taxon>Eukaryota</taxon>
        <taxon>Metazoa</taxon>
        <taxon>Spiralia</taxon>
        <taxon>Lophotrochozoa</taxon>
        <taxon>Platyhelminthes</taxon>
        <taxon>Trematoda</taxon>
        <taxon>Digenea</taxon>
        <taxon>Plagiorchiida</taxon>
        <taxon>Troglotremata</taxon>
        <taxon>Troglotrematidae</taxon>
        <taxon>Paragonimus</taxon>
    </lineage>
</organism>
<dbReference type="InterPro" id="IPR036322">
    <property type="entry name" value="WD40_repeat_dom_sf"/>
</dbReference>
<keyword evidence="1" id="KW-0853">WD repeat</keyword>
<keyword evidence="3" id="KW-1185">Reference proteome</keyword>
<dbReference type="InterPro" id="IPR001680">
    <property type="entry name" value="WD40_rpt"/>
</dbReference>
<evidence type="ECO:0000313" key="2">
    <source>
        <dbReference type="EMBL" id="KAF8562676.1"/>
    </source>
</evidence>
<name>A0A8T0D5H9_9TREM</name>
<dbReference type="InterPro" id="IPR015943">
    <property type="entry name" value="WD40/YVTN_repeat-like_dom_sf"/>
</dbReference>
<dbReference type="Proteomes" id="UP000699462">
    <property type="component" value="Unassembled WGS sequence"/>
</dbReference>
<dbReference type="PANTHER" id="PTHR44662:SF1">
    <property type="entry name" value="WD REPEAT-CONTAINING PROTEIN 81"/>
    <property type="match status" value="1"/>
</dbReference>
<evidence type="ECO:0000313" key="3">
    <source>
        <dbReference type="Proteomes" id="UP000699462"/>
    </source>
</evidence>
<gene>
    <name evidence="2" type="ORF">P879_11948</name>
</gene>
<dbReference type="OrthoDB" id="29306at2759"/>
<dbReference type="EMBL" id="JTDF01018101">
    <property type="protein sequence ID" value="KAF8562676.1"/>
    <property type="molecule type" value="Genomic_DNA"/>
</dbReference>
<accession>A0A8T0D5H9</accession>
<reference evidence="2 3" key="1">
    <citation type="submission" date="2019-07" db="EMBL/GenBank/DDBJ databases">
        <title>Annotation for the trematode Paragonimus westermani.</title>
        <authorList>
            <person name="Choi Y.-J."/>
        </authorList>
    </citation>
    <scope>NUCLEOTIDE SEQUENCE [LARGE SCALE GENOMIC DNA]</scope>
    <source>
        <strain evidence="2">180907_Pwestermani</strain>
    </source>
</reference>
<dbReference type="PANTHER" id="PTHR44662">
    <property type="entry name" value="WD REPEAT-CONTAINING PROTEIN 81"/>
    <property type="match status" value="1"/>
</dbReference>
<dbReference type="SUPFAM" id="SSF50978">
    <property type="entry name" value="WD40 repeat-like"/>
    <property type="match status" value="1"/>
</dbReference>
<sequence>MDTENCFLTGAQDNTVQLWSLTNSYNSNFFPSQTSVQNFGQSTFASPHSKLTTNPTLRSTLSNPVIPSASIAARLVYREHKKSVFASIFLNNYRLIASCDGHLILWDPCTGQKVRGGFGTEAVLTAVTRSACPHGALLCADQRGQLFLIDPRAATRHRVQSLPLSSGISFASIVRGGLRMGTKSTSGASKNHDNKIDDPLTRQLYALYSSVRPQSSRSGTSVPNGARTNSAEGTLRHLAACDTSHVLLCGFTSGLMTALDLRQYQVVKAWQGHANTVAQVNNLIATHVTIQF</sequence>
<comment type="caution">
    <text evidence="2">The sequence shown here is derived from an EMBL/GenBank/DDBJ whole genome shotgun (WGS) entry which is preliminary data.</text>
</comment>
<protein>
    <submittedName>
        <fullName evidence="2">WD domain G-beta repeat protein</fullName>
    </submittedName>
</protein>
<dbReference type="InterPro" id="IPR052651">
    <property type="entry name" value="WDR81"/>
</dbReference>
<proteinExistence type="predicted"/>
<dbReference type="Gene3D" id="2.130.10.10">
    <property type="entry name" value="YVTN repeat-like/Quinoprotein amine dehydrogenase"/>
    <property type="match status" value="1"/>
</dbReference>